<evidence type="ECO:0000256" key="1">
    <source>
        <dbReference type="ARBA" id="ARBA00023054"/>
    </source>
</evidence>
<protein>
    <submittedName>
        <fullName evidence="6">Cilia- and flagella-associated protein 100-like</fullName>
    </submittedName>
</protein>
<feature type="region of interest" description="Disordered" evidence="3">
    <location>
        <begin position="577"/>
        <end position="605"/>
    </location>
</feature>
<organism evidence="5 6">
    <name type="scientific">Ceratina calcarata</name>
    <dbReference type="NCBI Taxonomy" id="156304"/>
    <lineage>
        <taxon>Eukaryota</taxon>
        <taxon>Metazoa</taxon>
        <taxon>Ecdysozoa</taxon>
        <taxon>Arthropoda</taxon>
        <taxon>Hexapoda</taxon>
        <taxon>Insecta</taxon>
        <taxon>Pterygota</taxon>
        <taxon>Neoptera</taxon>
        <taxon>Endopterygota</taxon>
        <taxon>Hymenoptera</taxon>
        <taxon>Apocrita</taxon>
        <taxon>Aculeata</taxon>
        <taxon>Apoidea</taxon>
        <taxon>Anthophila</taxon>
        <taxon>Apidae</taxon>
        <taxon>Ceratina</taxon>
        <taxon>Zadontomerus</taxon>
    </lineage>
</organism>
<dbReference type="KEGG" id="ccal:108627596"/>
<dbReference type="InterPro" id="IPR025252">
    <property type="entry name" value="DUF4200"/>
</dbReference>
<feature type="domain" description="DUF4200" evidence="4">
    <location>
        <begin position="147"/>
        <end position="264"/>
    </location>
</feature>
<dbReference type="GeneID" id="108627596"/>
<dbReference type="AlphaFoldDB" id="A0AAJ7J539"/>
<dbReference type="GO" id="GO:0005856">
    <property type="term" value="C:cytoskeleton"/>
    <property type="evidence" value="ECO:0007669"/>
    <property type="project" value="UniProtKB-ARBA"/>
</dbReference>
<dbReference type="PANTHER" id="PTHR21683">
    <property type="entry name" value="COILED-COIL DOMAIN-CONTAINING PROTEIN 42 LIKE-2-LIKE-RELATED"/>
    <property type="match status" value="1"/>
</dbReference>
<feature type="compositionally biased region" description="Low complexity" evidence="3">
    <location>
        <begin position="577"/>
        <end position="586"/>
    </location>
</feature>
<gene>
    <name evidence="6" type="primary">LOC108627596</name>
</gene>
<dbReference type="Pfam" id="PF13863">
    <property type="entry name" value="DUF4200"/>
    <property type="match status" value="1"/>
</dbReference>
<evidence type="ECO:0000256" key="2">
    <source>
        <dbReference type="SAM" id="Coils"/>
    </source>
</evidence>
<keyword evidence="1 2" id="KW-0175">Coiled coil</keyword>
<evidence type="ECO:0000313" key="5">
    <source>
        <dbReference type="Proteomes" id="UP000694925"/>
    </source>
</evidence>
<reference evidence="6" key="1">
    <citation type="submission" date="2025-08" db="UniProtKB">
        <authorList>
            <consortium name="RefSeq"/>
        </authorList>
    </citation>
    <scope>IDENTIFICATION</scope>
    <source>
        <tissue evidence="6">Whole body</tissue>
    </source>
</reference>
<keyword evidence="5" id="KW-1185">Reference proteome</keyword>
<feature type="coiled-coil region" evidence="2">
    <location>
        <begin position="374"/>
        <end position="408"/>
    </location>
</feature>
<evidence type="ECO:0000259" key="4">
    <source>
        <dbReference type="Pfam" id="PF13863"/>
    </source>
</evidence>
<dbReference type="PANTHER" id="PTHR21683:SF3">
    <property type="entry name" value="CILIA AND FLAGELLA ASSOCIATED PROTEIN 100"/>
    <property type="match status" value="1"/>
</dbReference>
<evidence type="ECO:0000313" key="6">
    <source>
        <dbReference type="RefSeq" id="XP_017884393.1"/>
    </source>
</evidence>
<evidence type="ECO:0000256" key="3">
    <source>
        <dbReference type="SAM" id="MobiDB-lite"/>
    </source>
</evidence>
<dbReference type="InterPro" id="IPR051147">
    <property type="entry name" value="CFAP_domain-containing"/>
</dbReference>
<proteinExistence type="predicted"/>
<dbReference type="RefSeq" id="XP_017884393.1">
    <property type="nucleotide sequence ID" value="XM_018028904.2"/>
</dbReference>
<name>A0AAJ7J539_9HYME</name>
<dbReference type="Proteomes" id="UP000694925">
    <property type="component" value="Unplaced"/>
</dbReference>
<sequence length="605" mass="70643">MTDPTPKAARPRNVGRSKTMTARKPRNNFFRTQYYFTKGHEHLGKARDVLQEQSPFIYPPCSLMFSYSQYWRAKKRTTDKEKRMGVLKATGSHSLLRSLRVDVDIEALEAKKHKKLDEAMAITDVDPQFFSQLDSRMVKEKFCVLDYVEDNRQIFKARLLAGQQTDDCIRIDQQFVEEQRRLDDIKRRYRQYVSGFEEFLSKDHEESMNVLNKADDEVKLTREVTETRNQLSKEFGKVRLDVYHWEESWRMVKMCQRFLYQVSPIAWREKHDWIHRSESGESIIHGNADDLFGRYRMLDEVASLDTLIDLFEQDILDAGPTELYFKDPQDLILVFRALETQNLSALIHLESLAEPLADMLTTIRTAEEQIKLEVGEITGAINELTDDIQKLETRAADLEEYANELLDTAFREAVCSESVLRLQVFVEDAYESCVGPNEANLDSFSMMKWIEKTHEDLNLQLDTLPPEVVQFCEKEGFRQELRATKETEEAAKKFELMHRLLASLKRVMEPPVTKRRPLMWRSTPRFQRAKAKPPPPEPTEEEANYLTFFTNYCKQEDFIAYRSLFPDDFDLTFQETTRTETSTTKSLTDDGEDRASTADADDTES</sequence>
<accession>A0AAJ7J539</accession>